<evidence type="ECO:0000256" key="2">
    <source>
        <dbReference type="ARBA" id="ARBA00008274"/>
    </source>
</evidence>
<dbReference type="InterPro" id="IPR038379">
    <property type="entry name" value="SecE_sf"/>
</dbReference>
<evidence type="ECO:0000256" key="5">
    <source>
        <dbReference type="ARBA" id="ARBA00022927"/>
    </source>
</evidence>
<dbReference type="GO" id="GO:0006886">
    <property type="term" value="P:intracellular protein transport"/>
    <property type="evidence" value="ECO:0007669"/>
    <property type="project" value="InterPro"/>
</dbReference>
<keyword evidence="3" id="KW-0813">Transport</keyword>
<dbReference type="GO" id="GO:0009306">
    <property type="term" value="P:protein secretion"/>
    <property type="evidence" value="ECO:0007669"/>
    <property type="project" value="InterPro"/>
</dbReference>
<keyword evidence="8 9" id="KW-0472">Membrane</keyword>
<evidence type="ECO:0000256" key="4">
    <source>
        <dbReference type="ARBA" id="ARBA00022692"/>
    </source>
</evidence>
<evidence type="ECO:0000313" key="10">
    <source>
        <dbReference type="EMBL" id="CAD8632506.1"/>
    </source>
</evidence>
<dbReference type="EMBL" id="HBEZ01018518">
    <property type="protein sequence ID" value="CAD8632506.1"/>
    <property type="molecule type" value="Transcribed_RNA"/>
</dbReference>
<dbReference type="GO" id="GO:0016020">
    <property type="term" value="C:membrane"/>
    <property type="evidence" value="ECO:0007669"/>
    <property type="project" value="UniProtKB-SubCell"/>
</dbReference>
<keyword evidence="4 9" id="KW-0812">Transmembrane</keyword>
<evidence type="ECO:0000256" key="8">
    <source>
        <dbReference type="ARBA" id="ARBA00023136"/>
    </source>
</evidence>
<keyword evidence="7" id="KW-0811">Translocation</keyword>
<comment type="subcellular location">
    <subcellularLocation>
        <location evidence="1">Membrane</location>
    </subcellularLocation>
</comment>
<evidence type="ECO:0000256" key="1">
    <source>
        <dbReference type="ARBA" id="ARBA00004370"/>
    </source>
</evidence>
<dbReference type="InterPro" id="IPR001901">
    <property type="entry name" value="Translocase_SecE/Sec61-g"/>
</dbReference>
<proteinExistence type="inferred from homology"/>
<dbReference type="InterPro" id="IPR005807">
    <property type="entry name" value="SecE_bac"/>
</dbReference>
<comment type="similarity">
    <text evidence="2">Belongs to the SecE/SEC61-gamma family.</text>
</comment>
<keyword evidence="6 9" id="KW-1133">Transmembrane helix</keyword>
<name>A0A7S0M6E4_9CRYP</name>
<dbReference type="GO" id="GO:0008320">
    <property type="term" value="F:protein transmembrane transporter activity"/>
    <property type="evidence" value="ECO:0007669"/>
    <property type="project" value="InterPro"/>
</dbReference>
<accession>A0A7S0M6E4</accession>
<keyword evidence="5" id="KW-0653">Protein transport</keyword>
<evidence type="ECO:0000256" key="7">
    <source>
        <dbReference type="ARBA" id="ARBA00023010"/>
    </source>
</evidence>
<evidence type="ECO:0000256" key="6">
    <source>
        <dbReference type="ARBA" id="ARBA00022989"/>
    </source>
</evidence>
<dbReference type="AlphaFoldDB" id="A0A7S0M6E4"/>
<organism evidence="10">
    <name type="scientific">Cryptomonas curvata</name>
    <dbReference type="NCBI Taxonomy" id="233186"/>
    <lineage>
        <taxon>Eukaryota</taxon>
        <taxon>Cryptophyceae</taxon>
        <taxon>Cryptomonadales</taxon>
        <taxon>Cryptomonadaceae</taxon>
        <taxon>Cryptomonas</taxon>
    </lineage>
</organism>
<sequence>MIYKSLCFAVISDFNIFSKKIEIKKNKSFICNYNLHIKTKKILKEKADDNQENFKVNKEHDVEVINNDFKLDSETNWFSFWKEISEEIKMVEWPSVDRLFKQFVIVLISLVVSAFIIYSVDGLFAWGSKILFEGKN</sequence>
<feature type="transmembrane region" description="Helical" evidence="9">
    <location>
        <begin position="103"/>
        <end position="126"/>
    </location>
</feature>
<evidence type="ECO:0000256" key="9">
    <source>
        <dbReference type="SAM" id="Phobius"/>
    </source>
</evidence>
<dbReference type="Gene3D" id="1.20.5.1030">
    <property type="entry name" value="Preprotein translocase secy subunit"/>
    <property type="match status" value="1"/>
</dbReference>
<evidence type="ECO:0008006" key="11">
    <source>
        <dbReference type="Google" id="ProtNLM"/>
    </source>
</evidence>
<dbReference type="NCBIfam" id="TIGR00964">
    <property type="entry name" value="secE_bact"/>
    <property type="match status" value="1"/>
</dbReference>
<protein>
    <recommendedName>
        <fullName evidence="11">Preprotein translocase subunit SecE</fullName>
    </recommendedName>
</protein>
<gene>
    <name evidence="10" type="ORF">CCUR1050_LOCUS10187</name>
</gene>
<reference evidence="10" key="1">
    <citation type="submission" date="2021-01" db="EMBL/GenBank/DDBJ databases">
        <authorList>
            <person name="Corre E."/>
            <person name="Pelletier E."/>
            <person name="Niang G."/>
            <person name="Scheremetjew M."/>
            <person name="Finn R."/>
            <person name="Kale V."/>
            <person name="Holt S."/>
            <person name="Cochrane G."/>
            <person name="Meng A."/>
            <person name="Brown T."/>
            <person name="Cohen L."/>
        </authorList>
    </citation>
    <scope>NUCLEOTIDE SEQUENCE</scope>
    <source>
        <strain evidence="10">CCAP979/52</strain>
    </source>
</reference>
<dbReference type="Pfam" id="PF00584">
    <property type="entry name" value="SecE"/>
    <property type="match status" value="1"/>
</dbReference>
<evidence type="ECO:0000256" key="3">
    <source>
        <dbReference type="ARBA" id="ARBA00022448"/>
    </source>
</evidence>
<dbReference type="GO" id="GO:0006605">
    <property type="term" value="P:protein targeting"/>
    <property type="evidence" value="ECO:0007669"/>
    <property type="project" value="InterPro"/>
</dbReference>